<accession>A0ABS8WE17</accession>
<dbReference type="InterPro" id="IPR003610">
    <property type="entry name" value="CBM5/12"/>
</dbReference>
<evidence type="ECO:0000256" key="1">
    <source>
        <dbReference type="ARBA" id="ARBA00022801"/>
    </source>
</evidence>
<dbReference type="SUPFAM" id="SSF51055">
    <property type="entry name" value="Carbohydrate binding domain"/>
    <property type="match status" value="1"/>
</dbReference>
<reference evidence="4 5" key="1">
    <citation type="journal article" date="2022" name="Environ. Microbiol. Rep.">
        <title>Eco-phylogenetic analyses reveal divergent evolution of vitamin B12 metabolism in the marine bacterial family 'Psychromonadaceae'.</title>
        <authorList>
            <person name="Jin X."/>
            <person name="Yang Y."/>
            <person name="Cao H."/>
            <person name="Gao B."/>
            <person name="Zhao Z."/>
        </authorList>
    </citation>
    <scope>NUCLEOTIDE SEQUENCE [LARGE SCALE GENOMIC DNA]</scope>
    <source>
        <strain evidence="4 5">MKS20</strain>
    </source>
</reference>
<dbReference type="InterPro" id="IPR036573">
    <property type="entry name" value="CBM_sf_5/12"/>
</dbReference>
<dbReference type="Pfam" id="PF02839">
    <property type="entry name" value="CBM_5_12"/>
    <property type="match status" value="1"/>
</dbReference>
<keyword evidence="2" id="KW-0732">Signal</keyword>
<dbReference type="Gene3D" id="2.60.40.10">
    <property type="entry name" value="Immunoglobulins"/>
    <property type="match status" value="2"/>
</dbReference>
<dbReference type="CDD" id="cd12215">
    <property type="entry name" value="ChiC_BD"/>
    <property type="match status" value="1"/>
</dbReference>
<dbReference type="EMBL" id="JAIMJA010000013">
    <property type="protein sequence ID" value="MCE2595804.1"/>
    <property type="molecule type" value="Genomic_DNA"/>
</dbReference>
<dbReference type="Proteomes" id="UP001201273">
    <property type="component" value="Unassembled WGS sequence"/>
</dbReference>
<comment type="caution">
    <text evidence="4">The sequence shown here is derived from an EMBL/GenBank/DDBJ whole genome shotgun (WGS) entry which is preliminary data.</text>
</comment>
<dbReference type="Gene3D" id="2.10.10.20">
    <property type="entry name" value="Carbohydrate-binding module superfamily 5/12"/>
    <property type="match status" value="1"/>
</dbReference>
<dbReference type="Pfam" id="PF22352">
    <property type="entry name" value="K319L-like_PKD"/>
    <property type="match status" value="2"/>
</dbReference>
<evidence type="ECO:0000259" key="3">
    <source>
        <dbReference type="SMART" id="SM00495"/>
    </source>
</evidence>
<feature type="signal peptide" evidence="2">
    <location>
        <begin position="1"/>
        <end position="18"/>
    </location>
</feature>
<evidence type="ECO:0000313" key="4">
    <source>
        <dbReference type="EMBL" id="MCE2595804.1"/>
    </source>
</evidence>
<dbReference type="RefSeq" id="WP_233053468.1">
    <property type="nucleotide sequence ID" value="NZ_JAIMJA010000013.1"/>
</dbReference>
<protein>
    <recommendedName>
        <fullName evidence="3">Chitin-binding type-3 domain-containing protein</fullName>
    </recommendedName>
</protein>
<evidence type="ECO:0000313" key="5">
    <source>
        <dbReference type="Proteomes" id="UP001201273"/>
    </source>
</evidence>
<dbReference type="SMART" id="SM00495">
    <property type="entry name" value="ChtBD3"/>
    <property type="match status" value="2"/>
</dbReference>
<organism evidence="4 5">
    <name type="scientific">Motilimonas cestriensis</name>
    <dbReference type="NCBI Taxonomy" id="2742685"/>
    <lineage>
        <taxon>Bacteria</taxon>
        <taxon>Pseudomonadati</taxon>
        <taxon>Pseudomonadota</taxon>
        <taxon>Gammaproteobacteria</taxon>
        <taxon>Alteromonadales</taxon>
        <taxon>Alteromonadales genera incertae sedis</taxon>
        <taxon>Motilimonas</taxon>
    </lineage>
</organism>
<sequence>MKKVLVLSTLFLSPLTFANSVITLDSDPGDWIGGGQSHTLNGEFTSSIEAGKITISHPSGFNFTFRPPNDRNLAPGAYLNAERDAFKGPFNAGMAVGATGRGCNKITGEFYIYEMDLNTSAPSLALDFVQYCDSTDSKLEGSIRINNDALIPYQLPLAVIQKNAGQVVEGGDLVLDGSRSKSNTSTIDSYYWEYVSGPAISIINPTAAQTQIAFANDIALGGEDLTLKLSVTDSQGLPATTIETFHVASKSDPRSFFTMRSSNGDYIGQGKVWNYDSANSLMTARKNYDNGVSVSIQGSESWTANFAAADEAQLTSGRYLDATRFPFQAAGVAGLSVSGDGRGCNKSIGNFEVLQLAWSKGQPEQLSATFEQRCENSAALLKGEIAINALHPSVPSANAGESITVTEHKIVNLNGSGSFDRLGELASYQWSASGLTITNAQDSRAHFIAPALADREQSQTFDVQLLVKDNEGYQANDIVTVTVLADNQAPLAVNDQVEVIAGEATELTPLDNDVDPDGNLQQDSIVIKAQPQFGSVAVNAQGVLTYTATDLAQESDRLTYVVLDNDGAESNVATIEVVIKAKVVEPNWPEFVLGKTVVKNGDIVAYNGRCYQAKNNPGLWEAPKANSWFWEQIACDTIVDPTEPDVLAWQANQAYNAGDVVTYSGLKFQARWWTKGVQPDPSNIWGVWKKLD</sequence>
<feature type="domain" description="Chitin-binding type-3" evidence="3">
    <location>
        <begin position="646"/>
        <end position="691"/>
    </location>
</feature>
<name>A0ABS8WE17_9GAMM</name>
<feature type="chain" id="PRO_5045325645" description="Chitin-binding type-3 domain-containing protein" evidence="2">
    <location>
        <begin position="19"/>
        <end position="692"/>
    </location>
</feature>
<keyword evidence="1" id="KW-0378">Hydrolase</keyword>
<evidence type="ECO:0000256" key="2">
    <source>
        <dbReference type="SAM" id="SignalP"/>
    </source>
</evidence>
<dbReference type="InterPro" id="IPR013783">
    <property type="entry name" value="Ig-like_fold"/>
</dbReference>
<feature type="domain" description="Chitin-binding type-3" evidence="3">
    <location>
        <begin position="588"/>
        <end position="633"/>
    </location>
</feature>
<keyword evidence="5" id="KW-1185">Reference proteome</keyword>
<gene>
    <name evidence="4" type="ORF">K6Y31_13410</name>
</gene>
<dbReference type="Pfam" id="PF17963">
    <property type="entry name" value="Big_9"/>
    <property type="match status" value="1"/>
</dbReference>
<proteinExistence type="predicted"/>